<dbReference type="Gene3D" id="2.70.70.10">
    <property type="entry name" value="Glucose Permease (Domain IIA)"/>
    <property type="match status" value="1"/>
</dbReference>
<proteinExistence type="inferred from homology"/>
<dbReference type="AlphaFoldDB" id="A0A380BX78"/>
<evidence type="ECO:0000313" key="10">
    <source>
        <dbReference type="Proteomes" id="UP000254956"/>
    </source>
</evidence>
<keyword evidence="5" id="KW-0482">Metalloprotease</keyword>
<comment type="catalytic activity">
    <reaction evidence="1">
        <text>Hydrolysis of the -Gly-|-Gly- bond in the pentaglycine inter-peptide link joining staphylococcal cell wall peptidoglycans.</text>
        <dbReference type="EC" id="3.4.24.75"/>
    </reaction>
</comment>
<comment type="similarity">
    <text evidence="3">Belongs to the peptidase M23B family.</text>
</comment>
<accession>A0A380BX78</accession>
<organism evidence="9 10">
    <name type="scientific">Staphylococcus arlettae</name>
    <dbReference type="NCBI Taxonomy" id="29378"/>
    <lineage>
        <taxon>Bacteria</taxon>
        <taxon>Bacillati</taxon>
        <taxon>Bacillota</taxon>
        <taxon>Bacilli</taxon>
        <taxon>Bacillales</taxon>
        <taxon>Staphylococcaceae</taxon>
        <taxon>Staphylococcus</taxon>
    </lineage>
</organism>
<gene>
    <name evidence="9" type="primary">lytM_1</name>
    <name evidence="9" type="ORF">NCTC12413_00249</name>
    <name evidence="8" type="ORF">SAR03_15970</name>
</gene>
<feature type="domain" description="M23ase beta-sheet core" evidence="7">
    <location>
        <begin position="336"/>
        <end position="426"/>
    </location>
</feature>
<feature type="compositionally biased region" description="Low complexity" evidence="6">
    <location>
        <begin position="236"/>
        <end position="259"/>
    </location>
</feature>
<dbReference type="Pfam" id="PF01551">
    <property type="entry name" value="Peptidase_M23"/>
    <property type="match status" value="1"/>
</dbReference>
<dbReference type="CDD" id="cd12797">
    <property type="entry name" value="M23_peptidase"/>
    <property type="match status" value="1"/>
</dbReference>
<evidence type="ECO:0000256" key="5">
    <source>
        <dbReference type="ARBA" id="ARBA00023049"/>
    </source>
</evidence>
<evidence type="ECO:0000313" key="11">
    <source>
        <dbReference type="Proteomes" id="UP000321598"/>
    </source>
</evidence>
<dbReference type="InterPro" id="IPR050570">
    <property type="entry name" value="Cell_wall_metabolism_enzyme"/>
</dbReference>
<dbReference type="Proteomes" id="UP000254956">
    <property type="component" value="Unassembled WGS sequence"/>
</dbReference>
<dbReference type="GO" id="GO:0006508">
    <property type="term" value="P:proteolysis"/>
    <property type="evidence" value="ECO:0007669"/>
    <property type="project" value="UniProtKB-KW"/>
</dbReference>
<evidence type="ECO:0000256" key="6">
    <source>
        <dbReference type="SAM" id="MobiDB-lite"/>
    </source>
</evidence>
<feature type="compositionally biased region" description="Low complexity" evidence="6">
    <location>
        <begin position="301"/>
        <end position="317"/>
    </location>
</feature>
<protein>
    <recommendedName>
        <fullName evidence="4">lysostaphin</fullName>
        <ecNumber evidence="4">3.4.24.75</ecNumber>
    </recommendedName>
</protein>
<feature type="compositionally biased region" description="Polar residues" evidence="6">
    <location>
        <begin position="160"/>
        <end position="235"/>
    </location>
</feature>
<evidence type="ECO:0000256" key="3">
    <source>
        <dbReference type="ARBA" id="ARBA00006646"/>
    </source>
</evidence>
<dbReference type="OrthoDB" id="9805799at2"/>
<evidence type="ECO:0000256" key="2">
    <source>
        <dbReference type="ARBA" id="ARBA00001947"/>
    </source>
</evidence>
<dbReference type="EC" id="3.4.24.75" evidence="4"/>
<dbReference type="Gene3D" id="2.40.50.290">
    <property type="match status" value="1"/>
</dbReference>
<reference evidence="8 11" key="2">
    <citation type="submission" date="2019-07" db="EMBL/GenBank/DDBJ databases">
        <title>Whole genome shotgun sequence of Staphylococcus arlettae NBRC 109765.</title>
        <authorList>
            <person name="Hosoyama A."/>
            <person name="Uohara A."/>
            <person name="Ohji S."/>
            <person name="Ichikawa N."/>
        </authorList>
    </citation>
    <scope>NUCLEOTIDE SEQUENCE [LARGE SCALE GENOMIC DNA]</scope>
    <source>
        <strain evidence="8 11">NBRC 109765</strain>
    </source>
</reference>
<dbReference type="Proteomes" id="UP000321598">
    <property type="component" value="Unassembled WGS sequence"/>
</dbReference>
<keyword evidence="11" id="KW-1185">Reference proteome</keyword>
<dbReference type="PANTHER" id="PTHR21666:SF270">
    <property type="entry name" value="MUREIN HYDROLASE ACTIVATOR ENVC"/>
    <property type="match status" value="1"/>
</dbReference>
<evidence type="ECO:0000313" key="9">
    <source>
        <dbReference type="EMBL" id="SUJ08163.1"/>
    </source>
</evidence>
<feature type="compositionally biased region" description="Low complexity" evidence="6">
    <location>
        <begin position="101"/>
        <end position="110"/>
    </location>
</feature>
<keyword evidence="5" id="KW-0645">Protease</keyword>
<evidence type="ECO:0000256" key="4">
    <source>
        <dbReference type="ARBA" id="ARBA00012322"/>
    </source>
</evidence>
<keyword evidence="9" id="KW-0378">Hydrolase</keyword>
<dbReference type="InterPro" id="IPR016047">
    <property type="entry name" value="M23ase_b-sheet_dom"/>
</dbReference>
<sequence>MKKLMTATIATLSLGAVGIAQQSEAEASETTISSQEQSQFSGIFAEGYMDKDASGNYHHTSDGNWEQSMFDDEQYYFYLIDDKGNYHYFYFPVAGEGQGATNDNTNATTTPVQQDGNVNSPNKSHEEVQKSGYHLDGTDDSAQQDKNNYDNNYTRNDNNGQHNVQQGATSNQSANESAQATDNEDSTNAASSNNETAQTAASANESTQVTEQQNNTNVASSNNETAQTAASVNESAQATDNEDNTNAANSNNETAQTAAPVNESAQATEQQNNTNATSSNYETTQTAAPVNESAQSSEEANTTQSTTDSNNETSSSNWLTQNRQLQPYGQYYGGGAHYGVDYAMDENTPVYSLTDGTVTQSGWSNYGGGNQVTIQEENSDNYQWYMHMNELNVSEGDTVSEGDQIGLSGNTGNSTAPHLHFQRMDGGVGNNYSVDPTSYVNSKA</sequence>
<feature type="compositionally biased region" description="Polar residues" evidence="6">
    <location>
        <begin position="111"/>
        <end position="122"/>
    </location>
</feature>
<feature type="region of interest" description="Disordered" evidence="6">
    <location>
        <begin position="101"/>
        <end position="322"/>
    </location>
</feature>
<dbReference type="PANTHER" id="PTHR21666">
    <property type="entry name" value="PEPTIDASE-RELATED"/>
    <property type="match status" value="1"/>
</dbReference>
<evidence type="ECO:0000256" key="1">
    <source>
        <dbReference type="ARBA" id="ARBA00001667"/>
    </source>
</evidence>
<dbReference type="SUPFAM" id="SSF51261">
    <property type="entry name" value="Duplicated hybrid motif"/>
    <property type="match status" value="1"/>
</dbReference>
<evidence type="ECO:0000259" key="7">
    <source>
        <dbReference type="Pfam" id="PF01551"/>
    </source>
</evidence>
<name>A0A380BX78_9STAP</name>
<feature type="compositionally biased region" description="Low complexity" evidence="6">
    <location>
        <begin position="149"/>
        <end position="159"/>
    </location>
</feature>
<dbReference type="GO" id="GO:0004222">
    <property type="term" value="F:metalloendopeptidase activity"/>
    <property type="evidence" value="ECO:0007669"/>
    <property type="project" value="TreeGrafter"/>
</dbReference>
<comment type="cofactor">
    <cofactor evidence="2">
        <name>Zn(2+)</name>
        <dbReference type="ChEBI" id="CHEBI:29105"/>
    </cofactor>
</comment>
<dbReference type="EMBL" id="BKAV01000017">
    <property type="protein sequence ID" value="GEQ00560.1"/>
    <property type="molecule type" value="Genomic_DNA"/>
</dbReference>
<dbReference type="EMBL" id="UGZE01000001">
    <property type="protein sequence ID" value="SUJ08163.1"/>
    <property type="molecule type" value="Genomic_DNA"/>
</dbReference>
<dbReference type="STRING" id="1212545.SARL_05852"/>
<reference evidence="9 10" key="1">
    <citation type="submission" date="2018-06" db="EMBL/GenBank/DDBJ databases">
        <authorList>
            <consortium name="Pathogen Informatics"/>
            <person name="Doyle S."/>
        </authorList>
    </citation>
    <scope>NUCLEOTIDE SEQUENCE [LARGE SCALE GENOMIC DNA]</scope>
    <source>
        <strain evidence="9 10">NCTC12413</strain>
    </source>
</reference>
<dbReference type="InterPro" id="IPR011055">
    <property type="entry name" value="Dup_hybrid_motif"/>
</dbReference>
<evidence type="ECO:0000313" key="8">
    <source>
        <dbReference type="EMBL" id="GEQ00560.1"/>
    </source>
</evidence>
<feature type="compositionally biased region" description="Polar residues" evidence="6">
    <location>
        <begin position="263"/>
        <end position="300"/>
    </location>
</feature>